<evidence type="ECO:0000256" key="1">
    <source>
        <dbReference type="ARBA" id="ARBA00023015"/>
    </source>
</evidence>
<comment type="caution">
    <text evidence="5">The sequence shown here is derived from an EMBL/GenBank/DDBJ whole genome shotgun (WGS) entry which is preliminary data.</text>
</comment>
<dbReference type="PROSITE" id="PS00041">
    <property type="entry name" value="HTH_ARAC_FAMILY_1"/>
    <property type="match status" value="1"/>
</dbReference>
<accession>A0A418M8R3</accession>
<dbReference type="GO" id="GO:0043565">
    <property type="term" value="F:sequence-specific DNA binding"/>
    <property type="evidence" value="ECO:0007669"/>
    <property type="project" value="InterPro"/>
</dbReference>
<dbReference type="Gene3D" id="2.60.120.10">
    <property type="entry name" value="Jelly Rolls"/>
    <property type="match status" value="1"/>
</dbReference>
<dbReference type="PROSITE" id="PS01124">
    <property type="entry name" value="HTH_ARAC_FAMILY_2"/>
    <property type="match status" value="1"/>
</dbReference>
<organism evidence="5 6">
    <name type="scientific">Fibrisoma montanum</name>
    <dbReference type="NCBI Taxonomy" id="2305895"/>
    <lineage>
        <taxon>Bacteria</taxon>
        <taxon>Pseudomonadati</taxon>
        <taxon>Bacteroidota</taxon>
        <taxon>Cytophagia</taxon>
        <taxon>Cytophagales</taxon>
        <taxon>Spirosomataceae</taxon>
        <taxon>Fibrisoma</taxon>
    </lineage>
</organism>
<feature type="domain" description="HTH araC/xylS-type" evidence="4">
    <location>
        <begin position="179"/>
        <end position="279"/>
    </location>
</feature>
<dbReference type="AlphaFoldDB" id="A0A418M8R3"/>
<dbReference type="InterPro" id="IPR009057">
    <property type="entry name" value="Homeodomain-like_sf"/>
</dbReference>
<keyword evidence="3" id="KW-0804">Transcription</keyword>
<keyword evidence="6" id="KW-1185">Reference proteome</keyword>
<dbReference type="SUPFAM" id="SSF46689">
    <property type="entry name" value="Homeodomain-like"/>
    <property type="match status" value="1"/>
</dbReference>
<dbReference type="InterPro" id="IPR014710">
    <property type="entry name" value="RmlC-like_jellyroll"/>
</dbReference>
<dbReference type="Pfam" id="PF12833">
    <property type="entry name" value="HTH_18"/>
    <property type="match status" value="1"/>
</dbReference>
<keyword evidence="1" id="KW-0805">Transcription regulation</keyword>
<evidence type="ECO:0000256" key="3">
    <source>
        <dbReference type="ARBA" id="ARBA00023163"/>
    </source>
</evidence>
<dbReference type="EMBL" id="QXED01000004">
    <property type="protein sequence ID" value="RIV22473.1"/>
    <property type="molecule type" value="Genomic_DNA"/>
</dbReference>
<gene>
    <name evidence="5" type="ORF">DYU11_15770</name>
</gene>
<dbReference type="InterPro" id="IPR018062">
    <property type="entry name" value="HTH_AraC-typ_CS"/>
</dbReference>
<dbReference type="InterPro" id="IPR018060">
    <property type="entry name" value="HTH_AraC"/>
</dbReference>
<evidence type="ECO:0000259" key="4">
    <source>
        <dbReference type="PROSITE" id="PS01124"/>
    </source>
</evidence>
<proteinExistence type="predicted"/>
<name>A0A418M8R3_9BACT</name>
<dbReference type="SUPFAM" id="SSF51215">
    <property type="entry name" value="Regulatory protein AraC"/>
    <property type="match status" value="1"/>
</dbReference>
<protein>
    <submittedName>
        <fullName evidence="5">AraC family transcriptional regulator</fullName>
    </submittedName>
</protein>
<evidence type="ECO:0000313" key="5">
    <source>
        <dbReference type="EMBL" id="RIV22473.1"/>
    </source>
</evidence>
<dbReference type="OrthoDB" id="2569619at2"/>
<dbReference type="InterPro" id="IPR003313">
    <property type="entry name" value="AraC-bd"/>
</dbReference>
<dbReference type="Pfam" id="PF02311">
    <property type="entry name" value="AraC_binding"/>
    <property type="match status" value="1"/>
</dbReference>
<keyword evidence="2" id="KW-0238">DNA-binding</keyword>
<sequence length="285" mass="33227">MLTERLYQPFDIRLMDVVDWHQPPHQHAFFELLYIQDGVGRQCINQNKFAYRKGNLFLVTPTDCHSLDVDAPTQFVSIRFTEQFFQTVAGERPDWFRKLEYVLAQHAHQPDCLLHNDSDRLFAGQLINGLVREYVNKGPFYETILQNGLQLLLNIVARNVAEKGHIGLPGNIASSSMLKDMTLYIQQHIHEPDKLRADHLADRFNLSPTYIGEYFRKHTGESLQSYIIRYKLKLVENRLEFSDLTVSQIADELGFTDESHLSKLFRKYYSISPKMYRQRATAFPA</sequence>
<evidence type="ECO:0000256" key="2">
    <source>
        <dbReference type="ARBA" id="ARBA00023125"/>
    </source>
</evidence>
<dbReference type="GO" id="GO:0003700">
    <property type="term" value="F:DNA-binding transcription factor activity"/>
    <property type="evidence" value="ECO:0007669"/>
    <property type="project" value="InterPro"/>
</dbReference>
<dbReference type="PANTHER" id="PTHR43280">
    <property type="entry name" value="ARAC-FAMILY TRANSCRIPTIONAL REGULATOR"/>
    <property type="match status" value="1"/>
</dbReference>
<dbReference type="Gene3D" id="1.10.10.60">
    <property type="entry name" value="Homeodomain-like"/>
    <property type="match status" value="2"/>
</dbReference>
<dbReference type="PANTHER" id="PTHR43280:SF34">
    <property type="entry name" value="ARAC-FAMILY TRANSCRIPTIONAL REGULATOR"/>
    <property type="match status" value="1"/>
</dbReference>
<dbReference type="Proteomes" id="UP000283523">
    <property type="component" value="Unassembled WGS sequence"/>
</dbReference>
<dbReference type="RefSeq" id="WP_119668658.1">
    <property type="nucleotide sequence ID" value="NZ_QXED01000004.1"/>
</dbReference>
<dbReference type="SMART" id="SM00342">
    <property type="entry name" value="HTH_ARAC"/>
    <property type="match status" value="1"/>
</dbReference>
<reference evidence="5 6" key="1">
    <citation type="submission" date="2018-08" db="EMBL/GenBank/DDBJ databases">
        <title>Fibrisoma montanum sp. nov., isolated from Danxia mountain soil.</title>
        <authorList>
            <person name="Huang Y."/>
        </authorList>
    </citation>
    <scope>NUCLEOTIDE SEQUENCE [LARGE SCALE GENOMIC DNA]</scope>
    <source>
        <strain evidence="5 6">HYT19</strain>
    </source>
</reference>
<evidence type="ECO:0000313" key="6">
    <source>
        <dbReference type="Proteomes" id="UP000283523"/>
    </source>
</evidence>
<dbReference type="InterPro" id="IPR037923">
    <property type="entry name" value="HTH-like"/>
</dbReference>